<evidence type="ECO:0000256" key="1">
    <source>
        <dbReference type="ARBA" id="ARBA00022490"/>
    </source>
</evidence>
<keyword evidence="3 7" id="KW-0489">Methyltransferase</keyword>
<gene>
    <name evidence="7 10" type="primary">rlmL</name>
    <name evidence="10" type="ORF">D8S97_01930</name>
</gene>
<dbReference type="Pfam" id="PF10672">
    <property type="entry name" value="Methyltrans_SAM"/>
    <property type="match status" value="1"/>
</dbReference>
<dbReference type="GO" id="GO:0052915">
    <property type="term" value="F:23S rRNA (guanine(2445)-N(2))-methyltransferase activity"/>
    <property type="evidence" value="ECO:0007669"/>
    <property type="project" value="UniProtKB-UniRule"/>
</dbReference>
<comment type="similarity">
    <text evidence="7">Belongs to the methyltransferase superfamily. RlmKL family.</text>
</comment>
<comment type="catalytic activity">
    <reaction evidence="7">
        <text>guanosine(2069) in 23S rRNA + S-adenosyl-L-methionine = N(2)-methylguanosine(2069) in 23S rRNA + S-adenosyl-L-homocysteine + H(+)</text>
        <dbReference type="Rhea" id="RHEA:43772"/>
        <dbReference type="Rhea" id="RHEA-COMP:10688"/>
        <dbReference type="Rhea" id="RHEA-COMP:10689"/>
        <dbReference type="ChEBI" id="CHEBI:15378"/>
        <dbReference type="ChEBI" id="CHEBI:57856"/>
        <dbReference type="ChEBI" id="CHEBI:59789"/>
        <dbReference type="ChEBI" id="CHEBI:74269"/>
        <dbReference type="ChEBI" id="CHEBI:74481"/>
        <dbReference type="EC" id="2.1.1.264"/>
    </reaction>
</comment>
<evidence type="ECO:0000256" key="7">
    <source>
        <dbReference type="HAMAP-Rule" id="MF_01858"/>
    </source>
</evidence>
<dbReference type="InterPro" id="IPR053943">
    <property type="entry name" value="RlmKL-like_Mtase_CS"/>
</dbReference>
<dbReference type="InterPro" id="IPR002052">
    <property type="entry name" value="DNA_methylase_N6_adenine_CS"/>
</dbReference>
<dbReference type="SMART" id="SM00981">
    <property type="entry name" value="THUMP"/>
    <property type="match status" value="1"/>
</dbReference>
<evidence type="ECO:0000256" key="2">
    <source>
        <dbReference type="ARBA" id="ARBA00022552"/>
    </source>
</evidence>
<dbReference type="CDD" id="cd11715">
    <property type="entry name" value="THUMP_AdoMetMT"/>
    <property type="match status" value="1"/>
</dbReference>
<dbReference type="Gene3D" id="3.30.2130.30">
    <property type="match status" value="1"/>
</dbReference>
<comment type="subcellular location">
    <subcellularLocation>
        <location evidence="7">Cytoplasm</location>
    </subcellularLocation>
</comment>
<sequence length="698" mass="81634">MNYLFASTNFGCEKFLEQELLSLGGKNIKIIKGGVYYEGEDLILYNSLMWSRISSRIFLCIKKFTIKNSDDLYHNTYNINWTKILYLENNFLVKFNGTNNIIRNSLFGSLTIKDSIVDKFYQKYSIRPNINLITPDIRITAYLFQNSVHIMLDLSGDALNKRGYRKFFDVAPIKENLSSAIILSSGWKKNTPLIDPMCGSGTLLIEAAMMSSDRAPGLTRKKWGFQSWKGYNEKIWKEVLKNAKERFKIGIKKCVKNYFIGYDCNPNIIEKAQKNAINANLENIVNFVKCDLSNLKNPYQKQEIGTLISNPPYGERYKTENNLIALYIELGVISRKHFKNWKLSVFSSSEFLLKFLQMKSYENFIFKNGSLNCTLKNYEIFSNTINDKSQEYQNRLQKNFKKLKKWNDLQEIECFRVYDSDLPNYKIIVDVYKKWLVIQEYQAPKLIHHKEAHKRLCNAIYHSKEILSIPTNNIVIKFRKKQKNKEQYQKLFNSGSFFIIKEYHVKLLVNLIDYLDTGLFSENRLVRKLLGEMSKGKDFLNLFAYTGAASVYAGLGKARSTTTVDISNTYIGWSMRNMSLNNLTNSKNVFIQKDCLEWIVLTKKKFDLIFINPPTFSNSKRMKKSFELKRDYIELMINLKRILRKDGNIVFSSSTHNFEIDCNNIKKINLHAKNITNLTQTKDHLKKNYHSWLIKHIQ</sequence>
<dbReference type="HAMAP" id="MF_01858">
    <property type="entry name" value="23SrRNA_methyltr_KL"/>
    <property type="match status" value="1"/>
</dbReference>
<keyword evidence="2 7" id="KW-0698">rRNA processing</keyword>
<name>A0A3G2I5K2_BUCRM</name>
<dbReference type="OrthoDB" id="9809404at2"/>
<evidence type="ECO:0000313" key="11">
    <source>
        <dbReference type="Proteomes" id="UP000271533"/>
    </source>
</evidence>
<keyword evidence="5 7" id="KW-0949">S-adenosyl-L-methionine</keyword>
<dbReference type="EC" id="2.1.1.264" evidence="7"/>
<protein>
    <recommendedName>
        <fullName evidence="7">Ribosomal RNA large subunit methyltransferase K/L</fullName>
    </recommendedName>
    <domain>
        <recommendedName>
            <fullName evidence="7">23S rRNA m2G2445 methyltransferase</fullName>
            <ecNumber evidence="7">2.1.1.173</ecNumber>
        </recommendedName>
        <alternativeName>
            <fullName evidence="7">rRNA (guanine-N(2)-)-methyltransferase RlmL</fullName>
        </alternativeName>
    </domain>
    <domain>
        <recommendedName>
            <fullName evidence="7">23S rRNA m7G2069 methyltransferase</fullName>
            <ecNumber evidence="7">2.1.1.264</ecNumber>
        </recommendedName>
        <alternativeName>
            <fullName evidence="7">rRNA (guanine-N(7)-)-methyltransferase RlmK</fullName>
        </alternativeName>
    </domain>
</protein>
<dbReference type="GO" id="GO:0070043">
    <property type="term" value="F:rRNA (guanine-N7-)-methyltransferase activity"/>
    <property type="evidence" value="ECO:0007669"/>
    <property type="project" value="UniProtKB-UniRule"/>
</dbReference>
<dbReference type="Proteomes" id="UP000271533">
    <property type="component" value="Chromosome"/>
</dbReference>
<dbReference type="InterPro" id="IPR004114">
    <property type="entry name" value="THUMP_dom"/>
</dbReference>
<dbReference type="InterPro" id="IPR054170">
    <property type="entry name" value="RlmL_1st"/>
</dbReference>
<dbReference type="EC" id="2.1.1.173" evidence="7"/>
<dbReference type="PROSITE" id="PS00092">
    <property type="entry name" value="N6_MTASE"/>
    <property type="match status" value="1"/>
</dbReference>
<proteinExistence type="inferred from homology"/>
<dbReference type="InterPro" id="IPR019614">
    <property type="entry name" value="SAM-dep_methyl-trfase"/>
</dbReference>
<keyword evidence="6 8" id="KW-0694">RNA-binding</keyword>
<dbReference type="Pfam" id="PF22020">
    <property type="entry name" value="RlmL_1st"/>
    <property type="match status" value="1"/>
</dbReference>
<dbReference type="NCBIfam" id="NF008748">
    <property type="entry name" value="PRK11783.1"/>
    <property type="match status" value="1"/>
</dbReference>
<dbReference type="GO" id="GO:0003723">
    <property type="term" value="F:RNA binding"/>
    <property type="evidence" value="ECO:0007669"/>
    <property type="project" value="UniProtKB-UniRule"/>
</dbReference>
<keyword evidence="4 7" id="KW-0808">Transferase</keyword>
<keyword evidence="1 7" id="KW-0963">Cytoplasm</keyword>
<feature type="domain" description="THUMP" evidence="9">
    <location>
        <begin position="43"/>
        <end position="154"/>
    </location>
</feature>
<accession>A0A3G2I5K2</accession>
<dbReference type="PANTHER" id="PTHR47313:SF1">
    <property type="entry name" value="RIBOSOMAL RNA LARGE SUBUNIT METHYLTRANSFERASE K_L"/>
    <property type="match status" value="1"/>
</dbReference>
<evidence type="ECO:0000256" key="6">
    <source>
        <dbReference type="ARBA" id="ARBA00022884"/>
    </source>
</evidence>
<evidence type="ECO:0000256" key="4">
    <source>
        <dbReference type="ARBA" id="ARBA00022679"/>
    </source>
</evidence>
<dbReference type="Pfam" id="PF02926">
    <property type="entry name" value="THUMP"/>
    <property type="match status" value="1"/>
</dbReference>
<dbReference type="PIRSF" id="PIRSF037618">
    <property type="entry name" value="RNA_Mtase_bacteria_prd"/>
    <property type="match status" value="1"/>
</dbReference>
<dbReference type="GO" id="GO:0005737">
    <property type="term" value="C:cytoplasm"/>
    <property type="evidence" value="ECO:0007669"/>
    <property type="project" value="UniProtKB-SubCell"/>
</dbReference>
<dbReference type="Gene3D" id="3.30.750.80">
    <property type="entry name" value="RNA methyltransferase domain (HRMD) like"/>
    <property type="match status" value="1"/>
</dbReference>
<evidence type="ECO:0000313" key="10">
    <source>
        <dbReference type="EMBL" id="AYN24706.1"/>
    </source>
</evidence>
<dbReference type="PROSITE" id="PS01261">
    <property type="entry name" value="UPF0020"/>
    <property type="match status" value="1"/>
</dbReference>
<dbReference type="PROSITE" id="PS51165">
    <property type="entry name" value="THUMP"/>
    <property type="match status" value="1"/>
</dbReference>
<evidence type="ECO:0000259" key="9">
    <source>
        <dbReference type="PROSITE" id="PS51165"/>
    </source>
</evidence>
<comment type="catalytic activity">
    <reaction evidence="7">
        <text>guanosine(2445) in 23S rRNA + S-adenosyl-L-methionine = N(2)-methylguanosine(2445) in 23S rRNA + S-adenosyl-L-homocysteine + H(+)</text>
        <dbReference type="Rhea" id="RHEA:42740"/>
        <dbReference type="Rhea" id="RHEA-COMP:10215"/>
        <dbReference type="Rhea" id="RHEA-COMP:10216"/>
        <dbReference type="ChEBI" id="CHEBI:15378"/>
        <dbReference type="ChEBI" id="CHEBI:57856"/>
        <dbReference type="ChEBI" id="CHEBI:59789"/>
        <dbReference type="ChEBI" id="CHEBI:74269"/>
        <dbReference type="ChEBI" id="CHEBI:74481"/>
        <dbReference type="EC" id="2.1.1.173"/>
    </reaction>
</comment>
<dbReference type="Gene3D" id="3.40.50.150">
    <property type="entry name" value="Vaccinia Virus protein VP39"/>
    <property type="match status" value="2"/>
</dbReference>
<dbReference type="Pfam" id="PF01170">
    <property type="entry name" value="UPF0020"/>
    <property type="match status" value="1"/>
</dbReference>
<dbReference type="InterPro" id="IPR000241">
    <property type="entry name" value="RlmKL-like_Mtase"/>
</dbReference>
<dbReference type="PANTHER" id="PTHR47313">
    <property type="entry name" value="RIBOSOMAL RNA LARGE SUBUNIT METHYLTRANSFERASE K/L"/>
    <property type="match status" value="1"/>
</dbReference>
<dbReference type="AlphaFoldDB" id="A0A3G2I5K2"/>
<dbReference type="EMBL" id="CP032759">
    <property type="protein sequence ID" value="AYN24706.1"/>
    <property type="molecule type" value="Genomic_DNA"/>
</dbReference>
<dbReference type="InterPro" id="IPR017244">
    <property type="entry name" value="23SrRNA_methyltr_KL"/>
</dbReference>
<evidence type="ECO:0000256" key="3">
    <source>
        <dbReference type="ARBA" id="ARBA00022603"/>
    </source>
</evidence>
<dbReference type="RefSeq" id="WP_158361210.1">
    <property type="nucleotide sequence ID" value="NZ_CP032759.1"/>
</dbReference>
<organism evidence="10 11">
    <name type="scientific">Buchnera aphidicola subsp. Rhopalosiphum maidis</name>
    <dbReference type="NCBI Taxonomy" id="118109"/>
    <lineage>
        <taxon>Bacteria</taxon>
        <taxon>Pseudomonadati</taxon>
        <taxon>Pseudomonadota</taxon>
        <taxon>Gammaproteobacteria</taxon>
        <taxon>Enterobacterales</taxon>
        <taxon>Erwiniaceae</taxon>
        <taxon>Buchnera</taxon>
    </lineage>
</organism>
<evidence type="ECO:0000256" key="8">
    <source>
        <dbReference type="PROSITE-ProRule" id="PRU00529"/>
    </source>
</evidence>
<dbReference type="CDD" id="cd02440">
    <property type="entry name" value="AdoMet_MTases"/>
    <property type="match status" value="1"/>
</dbReference>
<comment type="function">
    <text evidence="7">Specifically methylates the guanine in position 2445 (m2G2445) and the guanine in position 2069 (m7G2069) of 23S rRNA.</text>
</comment>
<reference evidence="10 11" key="1">
    <citation type="submission" date="2018-10" db="EMBL/GenBank/DDBJ databases">
        <title>Genome sequence of the corn leaf aphid (Rhopalosiphum maidis Fitch).</title>
        <authorList>
            <person name="Chen W."/>
            <person name="Shakir S."/>
            <person name="Bigham M."/>
            <person name="Fei Z."/>
            <person name="Jander G."/>
        </authorList>
    </citation>
    <scope>NUCLEOTIDE SEQUENCE [LARGE SCALE GENOMIC DNA]</scope>
    <source>
        <strain evidence="10 11">BTI</strain>
    </source>
</reference>
<dbReference type="SUPFAM" id="SSF53335">
    <property type="entry name" value="S-adenosyl-L-methionine-dependent methyltransferases"/>
    <property type="match status" value="2"/>
</dbReference>
<evidence type="ECO:0000256" key="5">
    <source>
        <dbReference type="ARBA" id="ARBA00022691"/>
    </source>
</evidence>
<dbReference type="InterPro" id="IPR029063">
    <property type="entry name" value="SAM-dependent_MTases_sf"/>
</dbReference>